<evidence type="ECO:0000313" key="2">
    <source>
        <dbReference type="Proteomes" id="UP000828390"/>
    </source>
</evidence>
<proteinExistence type="predicted"/>
<gene>
    <name evidence="1" type="ORF">DPMN_086843</name>
</gene>
<sequence>MNRHQAAIKIVLTKYHDYWTINVSSRVLTKFYYSHIKNTSPPPWKYALPLAALKTGTLPSINKTNVAPCGDHVLQQIITIFELIHDIILTKILTRFYYNHIWKTPPSPGGHVFKLSVTIFELVQDIIRTHVLTKIPEGFTINVAS</sequence>
<dbReference type="EMBL" id="JAIWYP010000003">
    <property type="protein sequence ID" value="KAH3844584.1"/>
    <property type="molecule type" value="Genomic_DNA"/>
</dbReference>
<keyword evidence="2" id="KW-1185">Reference proteome</keyword>
<reference evidence="1" key="1">
    <citation type="journal article" date="2019" name="bioRxiv">
        <title>The Genome of the Zebra Mussel, Dreissena polymorpha: A Resource for Invasive Species Research.</title>
        <authorList>
            <person name="McCartney M.A."/>
            <person name="Auch B."/>
            <person name="Kono T."/>
            <person name="Mallez S."/>
            <person name="Zhang Y."/>
            <person name="Obille A."/>
            <person name="Becker A."/>
            <person name="Abrahante J.E."/>
            <person name="Garbe J."/>
            <person name="Badalamenti J.P."/>
            <person name="Herman A."/>
            <person name="Mangelson H."/>
            <person name="Liachko I."/>
            <person name="Sullivan S."/>
            <person name="Sone E.D."/>
            <person name="Koren S."/>
            <person name="Silverstein K.A.T."/>
            <person name="Beckman K.B."/>
            <person name="Gohl D.M."/>
        </authorList>
    </citation>
    <scope>NUCLEOTIDE SEQUENCE</scope>
    <source>
        <strain evidence="1">Duluth1</strain>
        <tissue evidence="1">Whole animal</tissue>
    </source>
</reference>
<protein>
    <submittedName>
        <fullName evidence="1">Uncharacterized protein</fullName>
    </submittedName>
</protein>
<dbReference type="AlphaFoldDB" id="A0A9D4KRW6"/>
<evidence type="ECO:0000313" key="1">
    <source>
        <dbReference type="EMBL" id="KAH3844584.1"/>
    </source>
</evidence>
<dbReference type="Proteomes" id="UP000828390">
    <property type="component" value="Unassembled WGS sequence"/>
</dbReference>
<accession>A0A9D4KRW6</accession>
<organism evidence="1 2">
    <name type="scientific">Dreissena polymorpha</name>
    <name type="common">Zebra mussel</name>
    <name type="synonym">Mytilus polymorpha</name>
    <dbReference type="NCBI Taxonomy" id="45954"/>
    <lineage>
        <taxon>Eukaryota</taxon>
        <taxon>Metazoa</taxon>
        <taxon>Spiralia</taxon>
        <taxon>Lophotrochozoa</taxon>
        <taxon>Mollusca</taxon>
        <taxon>Bivalvia</taxon>
        <taxon>Autobranchia</taxon>
        <taxon>Heteroconchia</taxon>
        <taxon>Euheterodonta</taxon>
        <taxon>Imparidentia</taxon>
        <taxon>Neoheterodontei</taxon>
        <taxon>Myida</taxon>
        <taxon>Dreissenoidea</taxon>
        <taxon>Dreissenidae</taxon>
        <taxon>Dreissena</taxon>
    </lineage>
</organism>
<comment type="caution">
    <text evidence="1">The sequence shown here is derived from an EMBL/GenBank/DDBJ whole genome shotgun (WGS) entry which is preliminary data.</text>
</comment>
<name>A0A9D4KRW6_DREPO</name>
<reference evidence="1" key="2">
    <citation type="submission" date="2020-11" db="EMBL/GenBank/DDBJ databases">
        <authorList>
            <person name="McCartney M.A."/>
            <person name="Auch B."/>
            <person name="Kono T."/>
            <person name="Mallez S."/>
            <person name="Becker A."/>
            <person name="Gohl D.M."/>
            <person name="Silverstein K.A.T."/>
            <person name="Koren S."/>
            <person name="Bechman K.B."/>
            <person name="Herman A."/>
            <person name="Abrahante J.E."/>
            <person name="Garbe J."/>
        </authorList>
    </citation>
    <scope>NUCLEOTIDE SEQUENCE</scope>
    <source>
        <strain evidence="1">Duluth1</strain>
        <tissue evidence="1">Whole animal</tissue>
    </source>
</reference>